<dbReference type="InterPro" id="IPR000073">
    <property type="entry name" value="AB_hydrolase_1"/>
</dbReference>
<dbReference type="PRINTS" id="PR00111">
    <property type="entry name" value="ABHYDROLASE"/>
</dbReference>
<evidence type="ECO:0000259" key="2">
    <source>
        <dbReference type="Pfam" id="PF00561"/>
    </source>
</evidence>
<dbReference type="AlphaFoldDB" id="A0A2I9E2G7"/>
<dbReference type="SUPFAM" id="SSF53474">
    <property type="entry name" value="alpha/beta-Hydrolases"/>
    <property type="match status" value="1"/>
</dbReference>
<dbReference type="Gene3D" id="3.40.50.1820">
    <property type="entry name" value="alpha/beta hydrolase"/>
    <property type="match status" value="1"/>
</dbReference>
<evidence type="ECO:0000313" key="3">
    <source>
        <dbReference type="EMBL" id="GBF07975.1"/>
    </source>
</evidence>
<dbReference type="PRINTS" id="PR00412">
    <property type="entry name" value="EPOXHYDRLASE"/>
</dbReference>
<dbReference type="InterPro" id="IPR000639">
    <property type="entry name" value="Epox_hydrolase-like"/>
</dbReference>
<sequence>MTPSTPDLDTQVSHHFAENSGVRLHYVTLGEGPLIVMLHGFPDFWYTWRHQMPALAGAYRVAAPDLRGYNLSDQPKGGEPYAMRHLLGDVAAIIRDLGEERAILVGHDWGGAIAWQFAMHFPEMVERLVILNLPHPQGLARELARNPEQQRNSEYARAFQEEGAHERLDLERLTGWVRDDMARERYREALGRSDFEALLHYYKQNYPRPPYREPRGPVVKVQAPTLVIHGLDDEALLPGGLNDTWQWVERDLTLVTLPGAGHFVQHDAAEAVTRVLTNWLARGPLP</sequence>
<dbReference type="Proteomes" id="UP000236569">
    <property type="component" value="Unassembled WGS sequence"/>
</dbReference>
<dbReference type="OrthoDB" id="9773293at2"/>
<dbReference type="RefSeq" id="WP_103131257.1">
    <property type="nucleotide sequence ID" value="NZ_BFAG01000020.1"/>
</dbReference>
<keyword evidence="1 3" id="KW-0378">Hydrolase</keyword>
<evidence type="ECO:0000313" key="4">
    <source>
        <dbReference type="Proteomes" id="UP000236569"/>
    </source>
</evidence>
<dbReference type="Pfam" id="PF00561">
    <property type="entry name" value="Abhydrolase_1"/>
    <property type="match status" value="1"/>
</dbReference>
<dbReference type="InterPro" id="IPR029058">
    <property type="entry name" value="AB_hydrolase_fold"/>
</dbReference>
<organism evidence="3 4">
    <name type="scientific">Deinococcus aerius</name>
    <dbReference type="NCBI Taxonomy" id="200253"/>
    <lineage>
        <taxon>Bacteria</taxon>
        <taxon>Thermotogati</taxon>
        <taxon>Deinococcota</taxon>
        <taxon>Deinococci</taxon>
        <taxon>Deinococcales</taxon>
        <taxon>Deinococcaceae</taxon>
        <taxon>Deinococcus</taxon>
    </lineage>
</organism>
<keyword evidence="4" id="KW-1185">Reference proteome</keyword>
<feature type="domain" description="AB hydrolase-1" evidence="2">
    <location>
        <begin position="33"/>
        <end position="268"/>
    </location>
</feature>
<dbReference type="PANTHER" id="PTHR43329">
    <property type="entry name" value="EPOXIDE HYDROLASE"/>
    <property type="match status" value="1"/>
</dbReference>
<proteinExistence type="predicted"/>
<accession>A0A2I9E2G7</accession>
<dbReference type="EMBL" id="BFAG01000020">
    <property type="protein sequence ID" value="GBF07975.1"/>
    <property type="molecule type" value="Genomic_DNA"/>
</dbReference>
<evidence type="ECO:0000256" key="1">
    <source>
        <dbReference type="ARBA" id="ARBA00022801"/>
    </source>
</evidence>
<name>A0A2I9E2G7_9DEIO</name>
<protein>
    <submittedName>
        <fullName evidence="3">Hydrolase, alpha/beta fold family</fullName>
    </submittedName>
</protein>
<gene>
    <name evidence="3" type="ORF">DAERI_200032</name>
</gene>
<comment type="caution">
    <text evidence="3">The sequence shown here is derived from an EMBL/GenBank/DDBJ whole genome shotgun (WGS) entry which is preliminary data.</text>
</comment>
<dbReference type="GO" id="GO:0016787">
    <property type="term" value="F:hydrolase activity"/>
    <property type="evidence" value="ECO:0007669"/>
    <property type="project" value="UniProtKB-KW"/>
</dbReference>
<reference evidence="4" key="1">
    <citation type="submission" date="2018-01" db="EMBL/GenBank/DDBJ databases">
        <title>Draft Genome Sequence of the Radioresistant Bacterium Deinococcus aerius TR0125, Isolated from the Higher Atmosphere above Japan.</title>
        <authorList>
            <person name="Satoh K."/>
            <person name="Arai H."/>
            <person name="Sanzen T."/>
            <person name="Kawaguchi Y."/>
            <person name="Hayashi H."/>
            <person name="Yokobori S."/>
            <person name="Yamagishi A."/>
            <person name="Oono Y."/>
            <person name="Narumi I."/>
        </authorList>
    </citation>
    <scope>NUCLEOTIDE SEQUENCE [LARGE SCALE GENOMIC DNA]</scope>
    <source>
        <strain evidence="4">TR0125</strain>
    </source>
</reference>